<dbReference type="Pfam" id="PF01400">
    <property type="entry name" value="Astacin"/>
    <property type="match status" value="1"/>
</dbReference>
<keyword evidence="5" id="KW-1185">Reference proteome</keyword>
<dbReference type="AlphaFoldDB" id="A0A0N5C2W8"/>
<evidence type="ECO:0000313" key="6">
    <source>
        <dbReference type="WBParaSite" id="SPAL_0001232500.1"/>
    </source>
</evidence>
<sequence>MDTYKENHIINKRDILSDKFGSWNMPIKYQINDLSLNKDVIKEAIKEIENNTCIKFNETDLTANNTQGIVFVHSTKDCSSQVGPVFSNYTQVIQLTYDCSKKKGVVLHEIGHALGLVHEHCRTDRDNYIKVKKENILEKEKNNFDVQNHPSYKNFSVYYDYSSIMHYEQYDFTNGWWLWYRYPVLESTLHPAYNRMMGQRLKMTFNDYKKLNFAYCRCKQPKKERKEERKKKGGKKKNKNEDKKIEGGLQIAANCLNSGYPDYRNCSKCICPFGYTGDFCDKIMTSDTKCNKTTFNVNETLYKYWIAGPEKCFFFLVTKPEKKIELNIYYSSAPYRSICTEDVSHQIKYLKDKGTTGLLLCSWQRNVINLKSENNSVLIYFNGNSNNALIQFGFKQVD</sequence>
<keyword evidence="2 3" id="KW-0862">Zinc</keyword>
<feature type="binding site" evidence="2">
    <location>
        <position position="112"/>
    </location>
    <ligand>
        <name>Zn(2+)</name>
        <dbReference type="ChEBI" id="CHEBI:29105"/>
        <note>catalytic</note>
    </ligand>
</feature>
<dbReference type="PRINTS" id="PR00480">
    <property type="entry name" value="ASTACIN"/>
</dbReference>
<dbReference type="PROSITE" id="PS51864">
    <property type="entry name" value="ASTACIN"/>
    <property type="match status" value="1"/>
</dbReference>
<keyword evidence="2 3" id="KW-0482">Metalloprotease</keyword>
<dbReference type="PANTHER" id="PTHR10127">
    <property type="entry name" value="DISCOIDIN, CUB, EGF, LAMININ , AND ZINC METALLOPROTEASE DOMAIN CONTAINING"/>
    <property type="match status" value="1"/>
</dbReference>
<accession>A0A0N5C2W8</accession>
<dbReference type="InterPro" id="IPR001506">
    <property type="entry name" value="Peptidase_M12A"/>
</dbReference>
<dbReference type="EC" id="3.4.24.-" evidence="3"/>
<reference evidence="6" key="1">
    <citation type="submission" date="2017-02" db="UniProtKB">
        <authorList>
            <consortium name="WormBaseParasite"/>
        </authorList>
    </citation>
    <scope>IDENTIFICATION</scope>
</reference>
<dbReference type="SMART" id="SM00235">
    <property type="entry name" value="ZnMc"/>
    <property type="match status" value="1"/>
</dbReference>
<organism evidence="5 6">
    <name type="scientific">Strongyloides papillosus</name>
    <name type="common">Intestinal threadworm</name>
    <dbReference type="NCBI Taxonomy" id="174720"/>
    <lineage>
        <taxon>Eukaryota</taxon>
        <taxon>Metazoa</taxon>
        <taxon>Ecdysozoa</taxon>
        <taxon>Nematoda</taxon>
        <taxon>Chromadorea</taxon>
        <taxon>Rhabditida</taxon>
        <taxon>Tylenchina</taxon>
        <taxon>Panagrolaimomorpha</taxon>
        <taxon>Strongyloidoidea</taxon>
        <taxon>Strongyloididae</taxon>
        <taxon>Strongyloides</taxon>
    </lineage>
</organism>
<keyword evidence="2 3" id="KW-0645">Protease</keyword>
<feature type="domain" description="Peptidase M12A" evidence="4">
    <location>
        <begin position="7"/>
        <end position="219"/>
    </location>
</feature>
<dbReference type="Gene3D" id="3.40.390.10">
    <property type="entry name" value="Collagenase (Catalytic Domain)"/>
    <property type="match status" value="1"/>
</dbReference>
<keyword evidence="2 3" id="KW-0479">Metal-binding</keyword>
<dbReference type="WBParaSite" id="SPAL_0001232500.1">
    <property type="protein sequence ID" value="SPAL_0001232500.1"/>
    <property type="gene ID" value="SPAL_0001232500"/>
</dbReference>
<keyword evidence="1" id="KW-1015">Disulfide bond</keyword>
<feature type="binding site" evidence="2">
    <location>
        <position position="118"/>
    </location>
    <ligand>
        <name>Zn(2+)</name>
        <dbReference type="ChEBI" id="CHEBI:29105"/>
        <note>catalytic</note>
    </ligand>
</feature>
<comment type="caution">
    <text evidence="2">Lacks conserved residue(s) required for the propagation of feature annotation.</text>
</comment>
<dbReference type="Proteomes" id="UP000046392">
    <property type="component" value="Unplaced"/>
</dbReference>
<dbReference type="GO" id="GO:0008270">
    <property type="term" value="F:zinc ion binding"/>
    <property type="evidence" value="ECO:0007669"/>
    <property type="project" value="UniProtKB-UniRule"/>
</dbReference>
<evidence type="ECO:0000256" key="1">
    <source>
        <dbReference type="ARBA" id="ARBA00023157"/>
    </source>
</evidence>
<feature type="active site" evidence="2">
    <location>
        <position position="109"/>
    </location>
</feature>
<dbReference type="SUPFAM" id="SSF55486">
    <property type="entry name" value="Metalloproteases ('zincins'), catalytic domain"/>
    <property type="match status" value="1"/>
</dbReference>
<feature type="binding site" evidence="2">
    <location>
        <position position="108"/>
    </location>
    <ligand>
        <name>Zn(2+)</name>
        <dbReference type="ChEBI" id="CHEBI:29105"/>
        <note>catalytic</note>
    </ligand>
</feature>
<dbReference type="GO" id="GO:0006508">
    <property type="term" value="P:proteolysis"/>
    <property type="evidence" value="ECO:0007669"/>
    <property type="project" value="UniProtKB-KW"/>
</dbReference>
<name>A0A0N5C2W8_STREA</name>
<dbReference type="InterPro" id="IPR024079">
    <property type="entry name" value="MetalloPept_cat_dom_sf"/>
</dbReference>
<comment type="cofactor">
    <cofactor evidence="2 3">
        <name>Zn(2+)</name>
        <dbReference type="ChEBI" id="CHEBI:29105"/>
    </cofactor>
    <text evidence="2 3">Binds 1 zinc ion per subunit.</text>
</comment>
<evidence type="ECO:0000256" key="3">
    <source>
        <dbReference type="RuleBase" id="RU361183"/>
    </source>
</evidence>
<evidence type="ECO:0000259" key="4">
    <source>
        <dbReference type="PROSITE" id="PS51864"/>
    </source>
</evidence>
<dbReference type="PANTHER" id="PTHR10127:SF802">
    <property type="entry name" value="ZINC METALLOPROTEINASE NAS-10"/>
    <property type="match status" value="1"/>
</dbReference>
<evidence type="ECO:0000256" key="2">
    <source>
        <dbReference type="PROSITE-ProRule" id="PRU01211"/>
    </source>
</evidence>
<evidence type="ECO:0000313" key="5">
    <source>
        <dbReference type="Proteomes" id="UP000046392"/>
    </source>
</evidence>
<protein>
    <recommendedName>
        <fullName evidence="3">Metalloendopeptidase</fullName>
        <ecNumber evidence="3">3.4.24.-</ecNumber>
    </recommendedName>
</protein>
<dbReference type="GO" id="GO:0004222">
    <property type="term" value="F:metalloendopeptidase activity"/>
    <property type="evidence" value="ECO:0007669"/>
    <property type="project" value="UniProtKB-UniRule"/>
</dbReference>
<keyword evidence="2 3" id="KW-0378">Hydrolase</keyword>
<proteinExistence type="predicted"/>
<dbReference type="InterPro" id="IPR006026">
    <property type="entry name" value="Peptidase_Metallo"/>
</dbReference>